<dbReference type="STRING" id="563040.Saut_1457"/>
<reference evidence="3" key="1">
    <citation type="journal article" date="2010" name="Stand. Genomic Sci.">
        <title>Complete genome sequence of Sulfurimonas autotrophica type strain (OK10).</title>
        <authorList>
            <person name="Sikorski J."/>
            <person name="Munk C."/>
            <person name="Lapidus A."/>
            <person name="Djao O."/>
            <person name="Lucas S."/>
            <person name="Glavina Del Rio T."/>
            <person name="Nolan M."/>
            <person name="Tice H."/>
            <person name="Han C."/>
            <person name="Cheng J."/>
            <person name="Tapia R."/>
            <person name="Goodwin L."/>
            <person name="Pitluck S."/>
            <person name="Liolios K."/>
            <person name="Ivanova N."/>
            <person name="Mavromatis K."/>
            <person name="Mikhailova N."/>
            <person name="Pati A."/>
            <person name="Sims D."/>
            <person name="Meincke L."/>
            <person name="Brettin T."/>
            <person name="Detter J."/>
            <person name="Chen A."/>
            <person name="Palaniappan K."/>
            <person name="Land M."/>
            <person name="Hauser L."/>
            <person name="Chang Y."/>
            <person name="Jeffries C."/>
            <person name="Rohde M."/>
            <person name="Lang E."/>
            <person name="Spring S."/>
            <person name="Goker M."/>
            <person name="Woyke T."/>
            <person name="Bristow J."/>
            <person name="Eisen J."/>
            <person name="Markowitz V."/>
            <person name="Hugenholtz P."/>
            <person name="Kyrpides N."/>
            <person name="Klenk H."/>
        </authorList>
    </citation>
    <scope>NUCLEOTIDE SEQUENCE [LARGE SCALE GENOMIC DNA]</scope>
    <source>
        <strain evidence="3">ATCC BAA-671 / DSM 16294 / JCM 11897 / OK10</strain>
    </source>
</reference>
<keyword evidence="1" id="KW-1133">Transmembrane helix</keyword>
<keyword evidence="1" id="KW-0472">Membrane</keyword>
<accession>E0UUC9</accession>
<evidence type="ECO:0000313" key="2">
    <source>
        <dbReference type="EMBL" id="ADN09504.1"/>
    </source>
</evidence>
<keyword evidence="1" id="KW-0812">Transmembrane</keyword>
<evidence type="ECO:0000256" key="1">
    <source>
        <dbReference type="SAM" id="Phobius"/>
    </source>
</evidence>
<organism evidence="2 3">
    <name type="scientific">Sulfurimonas autotrophica (strain ATCC BAA-671 / DSM 16294 / JCM 11897 / OK10)</name>
    <dbReference type="NCBI Taxonomy" id="563040"/>
    <lineage>
        <taxon>Bacteria</taxon>
        <taxon>Pseudomonadati</taxon>
        <taxon>Campylobacterota</taxon>
        <taxon>Epsilonproteobacteria</taxon>
        <taxon>Campylobacterales</taxon>
        <taxon>Sulfurimonadaceae</taxon>
        <taxon>Sulfurimonas</taxon>
    </lineage>
</organism>
<feature type="transmembrane region" description="Helical" evidence="1">
    <location>
        <begin position="33"/>
        <end position="52"/>
    </location>
</feature>
<proteinExistence type="predicted"/>
<dbReference type="AlphaFoldDB" id="E0UUC9"/>
<dbReference type="HOGENOM" id="CLU_064247_0_0_7"/>
<dbReference type="Pfam" id="PF11335">
    <property type="entry name" value="DUF3137"/>
    <property type="match status" value="1"/>
</dbReference>
<dbReference type="eggNOG" id="COG0457">
    <property type="taxonomic scope" value="Bacteria"/>
</dbReference>
<dbReference type="EMBL" id="CP002205">
    <property type="protein sequence ID" value="ADN09504.1"/>
    <property type="molecule type" value="Genomic_DNA"/>
</dbReference>
<dbReference type="InterPro" id="IPR021484">
    <property type="entry name" value="DUF3137"/>
</dbReference>
<dbReference type="Proteomes" id="UP000007803">
    <property type="component" value="Chromosome"/>
</dbReference>
<dbReference type="OrthoDB" id="4960523at2"/>
<name>E0UUC9_SULAO</name>
<keyword evidence="3" id="KW-1185">Reference proteome</keyword>
<gene>
    <name evidence="2" type="ordered locus">Saut_1457</name>
</gene>
<protein>
    <submittedName>
        <fullName evidence="2">Putative galanin</fullName>
    </submittedName>
</protein>
<feature type="transmembrane region" description="Helical" evidence="1">
    <location>
        <begin position="58"/>
        <end position="79"/>
    </location>
</feature>
<dbReference type="KEGG" id="sua:Saut_1457"/>
<dbReference type="RefSeq" id="WP_013327257.1">
    <property type="nucleotide sequence ID" value="NC_014506.1"/>
</dbReference>
<evidence type="ECO:0000313" key="3">
    <source>
        <dbReference type="Proteomes" id="UP000007803"/>
    </source>
</evidence>
<sequence length="324" mass="37705">MKNISELTDFYYKTLYPVLQNLEQERKKLKSKIINTGIVYTLVVALLSLVLLDNSSKIDTYVFVAVAYLAIGGGIYKYLIKDYTYQFKNFIIHPLIEEIDKNLSYMPNAHVAKENFTRSRIFTTQPDRLSGNDYIRGKIDGIKIELSDLHAEKKHKDSKGRTSWSTIFQGLFIVCEFNKHFKSQTVILPDSAQNTFGDLIGNWLQANNMGRNELVKMDNIEFEKEFVVYSDDQIEARYILTHTLMSKLLQFRKKSQHPLYVSFLGGNIYMAIEYNKDLFEPSVFHSLLKYKIAMEYIQTLHLALGIVQELQLNQKLWSKYKNGK</sequence>